<dbReference type="InterPro" id="IPR038731">
    <property type="entry name" value="RgtA/B/C-like"/>
</dbReference>
<protein>
    <recommendedName>
        <fullName evidence="9">Glycosyltransferase RgtA/B/C/D-like domain-containing protein</fullName>
    </recommendedName>
</protein>
<dbReference type="EMBL" id="LNQE01000862">
    <property type="protein sequence ID" value="KUG24115.1"/>
    <property type="molecule type" value="Genomic_DNA"/>
</dbReference>
<feature type="domain" description="Glycosyltransferase RgtA/B/C/D-like" evidence="9">
    <location>
        <begin position="48"/>
        <end position="208"/>
    </location>
</feature>
<evidence type="ECO:0000256" key="8">
    <source>
        <dbReference type="SAM" id="Phobius"/>
    </source>
</evidence>
<dbReference type="GO" id="GO:0005886">
    <property type="term" value="C:plasma membrane"/>
    <property type="evidence" value="ECO:0007669"/>
    <property type="project" value="UniProtKB-SubCell"/>
</dbReference>
<proteinExistence type="predicted"/>
<keyword evidence="4" id="KW-0808">Transferase</keyword>
<evidence type="ECO:0000256" key="1">
    <source>
        <dbReference type="ARBA" id="ARBA00004651"/>
    </source>
</evidence>
<keyword evidence="5 8" id="KW-0812">Transmembrane</keyword>
<gene>
    <name evidence="10" type="ORF">ASZ90_006081</name>
</gene>
<evidence type="ECO:0000256" key="7">
    <source>
        <dbReference type="ARBA" id="ARBA00023136"/>
    </source>
</evidence>
<reference evidence="10" key="1">
    <citation type="journal article" date="2015" name="Proc. Natl. Acad. Sci. U.S.A.">
        <title>Networks of energetic and metabolic interactions define dynamics in microbial communities.</title>
        <authorList>
            <person name="Embree M."/>
            <person name="Liu J.K."/>
            <person name="Al-Bassam M.M."/>
            <person name="Zengler K."/>
        </authorList>
    </citation>
    <scope>NUCLEOTIDE SEQUENCE</scope>
</reference>
<organism evidence="10">
    <name type="scientific">hydrocarbon metagenome</name>
    <dbReference type="NCBI Taxonomy" id="938273"/>
    <lineage>
        <taxon>unclassified sequences</taxon>
        <taxon>metagenomes</taxon>
        <taxon>ecological metagenomes</taxon>
    </lineage>
</organism>
<feature type="transmembrane region" description="Helical" evidence="8">
    <location>
        <begin position="69"/>
        <end position="90"/>
    </location>
</feature>
<feature type="transmembrane region" description="Helical" evidence="8">
    <location>
        <begin position="295"/>
        <end position="313"/>
    </location>
</feature>
<accession>A0A0W8FV23</accession>
<dbReference type="GO" id="GO:0008610">
    <property type="term" value="P:lipid biosynthetic process"/>
    <property type="evidence" value="ECO:0007669"/>
    <property type="project" value="UniProtKB-ARBA"/>
</dbReference>
<evidence type="ECO:0000256" key="5">
    <source>
        <dbReference type="ARBA" id="ARBA00022692"/>
    </source>
</evidence>
<feature type="transmembrane region" description="Helical" evidence="8">
    <location>
        <begin position="325"/>
        <end position="344"/>
    </location>
</feature>
<evidence type="ECO:0000256" key="3">
    <source>
        <dbReference type="ARBA" id="ARBA00022676"/>
    </source>
</evidence>
<dbReference type="PANTHER" id="PTHR33908">
    <property type="entry name" value="MANNOSYLTRANSFERASE YKCB-RELATED"/>
    <property type="match status" value="1"/>
</dbReference>
<keyword evidence="3" id="KW-0328">Glycosyltransferase</keyword>
<feature type="transmembrane region" description="Helical" evidence="8">
    <location>
        <begin position="111"/>
        <end position="137"/>
    </location>
</feature>
<dbReference type="AlphaFoldDB" id="A0A0W8FV23"/>
<dbReference type="GO" id="GO:0016763">
    <property type="term" value="F:pentosyltransferase activity"/>
    <property type="evidence" value="ECO:0007669"/>
    <property type="project" value="TreeGrafter"/>
</dbReference>
<feature type="transmembrane region" description="Helical" evidence="8">
    <location>
        <begin position="149"/>
        <end position="178"/>
    </location>
</feature>
<keyword evidence="6 8" id="KW-1133">Transmembrane helix</keyword>
<evidence type="ECO:0000256" key="4">
    <source>
        <dbReference type="ARBA" id="ARBA00022679"/>
    </source>
</evidence>
<dbReference type="PANTHER" id="PTHR33908:SF11">
    <property type="entry name" value="MEMBRANE PROTEIN"/>
    <property type="match status" value="1"/>
</dbReference>
<evidence type="ECO:0000259" key="9">
    <source>
        <dbReference type="Pfam" id="PF13231"/>
    </source>
</evidence>
<evidence type="ECO:0000256" key="6">
    <source>
        <dbReference type="ARBA" id="ARBA00022989"/>
    </source>
</evidence>
<sequence length="490" mass="56412">MLRANKLIFLLIGFFTLLRLVVAPFFGLGVDEAHYVLYSKYLDLSYVDHPPLVGWAHVPFFYLLGTNQFLARLPAILIFAAVSYCAYLFILRITQSTRLSLLAVLALNGSFILNVLGLMLLPDSLLLLFVFLLIFTAERIDREKKPLDYILLGILFGLMGIAKYTSILLVPPLVIFFLIKKRYDILFSPYMFLAAVIAFVIITPVIYWNFTHDFISFRYQGGHVFGTLSSSFKNFIESLAAQFGAYSPFLFIIAFYGFFKALRSRNVYLRLAVLFGGTIMVFFLLTSLYERTLPHWPSIFYLLFIPVGTYILLQSQEKWKRNFLYFSIGLSLTLMIITYCAVPFPEKCTKFVGIFYKIPDYKSPFRDIYGFPAILKQADEILKKNISAAPKAIAVSNWTMGSRTMYYNLPYKNEVFVIDKRQDQFDVWQKKSPVGHDLLFLNTHFNNLNMEKQVSCERTDVAGKIDISLNGAKVDTVEFVWCHNYQGLKK</sequence>
<comment type="caution">
    <text evidence="10">The sequence shown here is derived from an EMBL/GenBank/DDBJ whole genome shotgun (WGS) entry which is preliminary data.</text>
</comment>
<evidence type="ECO:0000313" key="10">
    <source>
        <dbReference type="EMBL" id="KUG24115.1"/>
    </source>
</evidence>
<feature type="transmembrane region" description="Helical" evidence="8">
    <location>
        <begin position="239"/>
        <end position="259"/>
    </location>
</feature>
<name>A0A0W8FV23_9ZZZZ</name>
<dbReference type="Pfam" id="PF13231">
    <property type="entry name" value="PMT_2"/>
    <property type="match status" value="1"/>
</dbReference>
<comment type="subcellular location">
    <subcellularLocation>
        <location evidence="1">Cell membrane</location>
        <topology evidence="1">Multi-pass membrane protein</topology>
    </subcellularLocation>
</comment>
<feature type="transmembrane region" description="Helical" evidence="8">
    <location>
        <begin position="271"/>
        <end position="289"/>
    </location>
</feature>
<dbReference type="InterPro" id="IPR050297">
    <property type="entry name" value="LipidA_mod_glycosyltrf_83"/>
</dbReference>
<evidence type="ECO:0000256" key="2">
    <source>
        <dbReference type="ARBA" id="ARBA00022475"/>
    </source>
</evidence>
<feature type="transmembrane region" description="Helical" evidence="8">
    <location>
        <begin position="190"/>
        <end position="210"/>
    </location>
</feature>
<keyword evidence="2" id="KW-1003">Cell membrane</keyword>
<keyword evidence="7 8" id="KW-0472">Membrane</keyword>